<evidence type="ECO:0000313" key="2">
    <source>
        <dbReference type="Proteomes" id="UP000249185"/>
    </source>
</evidence>
<protein>
    <submittedName>
        <fullName evidence="1">Uncharacterized protein</fullName>
    </submittedName>
</protein>
<dbReference type="EMBL" id="QFPW01000001">
    <property type="protein sequence ID" value="PZQ52504.1"/>
    <property type="molecule type" value="Genomic_DNA"/>
</dbReference>
<sequence>MRALRGGLLACVLSVVLILGLAVQLGPALPPRAAPDAATAGATRDLVTTLRDVMDAEAATGEITLPLAQIRALLTSGERIQRGFRAEAGVDGDALTLRGSVGAPLLPGPLWLNPSLTVAASDEGLRIEHAALGYLPLPPALVRWGIAAAIDRALGPGLGKIALGAITRLEIDPERVTVSYAMSDFDREVLFARVKERVRGFAGETDVERVYAHLWFLDRAGGRQRALPRRGSFVPYLRHVVARAEGPGDMKAALLALTLYCGESALGPAVGAYLSPAMQGNNHCERTTLGGRDDLKRHFVVSAGIYAARSGEVAFGMGEFKELLDTNEGGSGFSFDDMAADLAGARFAELVLGTPPEGRAALIARIDSEADVLPPLEGLPTGLPEAEFRARFGGVESPAYQAMIAEINARLDAMPLYGGAGGDG</sequence>
<organism evidence="1 2">
    <name type="scientific">Rhodovulum sulfidophilum</name>
    <name type="common">Rhodobacter sulfidophilus</name>
    <dbReference type="NCBI Taxonomy" id="35806"/>
    <lineage>
        <taxon>Bacteria</taxon>
        <taxon>Pseudomonadati</taxon>
        <taxon>Pseudomonadota</taxon>
        <taxon>Alphaproteobacteria</taxon>
        <taxon>Rhodobacterales</taxon>
        <taxon>Paracoccaceae</taxon>
        <taxon>Rhodovulum</taxon>
    </lineage>
</organism>
<comment type="caution">
    <text evidence="1">The sequence shown here is derived from an EMBL/GenBank/DDBJ whole genome shotgun (WGS) entry which is preliminary data.</text>
</comment>
<reference evidence="1 2" key="1">
    <citation type="submission" date="2017-08" db="EMBL/GenBank/DDBJ databases">
        <title>Infants hospitalized years apart are colonized by the same room-sourced microbial strains.</title>
        <authorList>
            <person name="Brooks B."/>
            <person name="Olm M.R."/>
            <person name="Firek B.A."/>
            <person name="Baker R."/>
            <person name="Thomas B.C."/>
            <person name="Morowitz M.J."/>
            <person name="Banfield J.F."/>
        </authorList>
    </citation>
    <scope>NUCLEOTIDE SEQUENCE [LARGE SCALE GENOMIC DNA]</scope>
    <source>
        <strain evidence="1">S2_005_002_R2_34</strain>
    </source>
</reference>
<accession>A0A2W5NHH9</accession>
<proteinExistence type="predicted"/>
<dbReference type="AlphaFoldDB" id="A0A2W5NHH9"/>
<gene>
    <name evidence="1" type="ORF">DI556_02305</name>
</gene>
<name>A0A2W5NHH9_RHOSU</name>
<dbReference type="Proteomes" id="UP000249185">
    <property type="component" value="Unassembled WGS sequence"/>
</dbReference>
<evidence type="ECO:0000313" key="1">
    <source>
        <dbReference type="EMBL" id="PZQ52504.1"/>
    </source>
</evidence>